<reference evidence="1 2" key="1">
    <citation type="journal article" date="2023" name="Virus Evol.">
        <title>Computational host range prediction-The good, the bad, and the ugly.</title>
        <authorList>
            <person name="Howell A.A."/>
            <person name="Versoza C.J."/>
            <person name="Pfeifer S.P."/>
        </authorList>
    </citation>
    <scope>NUCLEOTIDE SEQUENCE [LARGE SCALE GENOMIC DNA]</scope>
    <source>
        <strain evidence="1 2">1610/1b</strain>
    </source>
</reference>
<proteinExistence type="predicted"/>
<evidence type="ECO:0000313" key="1">
    <source>
        <dbReference type="EMBL" id="WYY06767.1"/>
    </source>
</evidence>
<name>A0ABZ2TZI5_9ACTN</name>
<dbReference type="EMBL" id="CP136137">
    <property type="protein sequence ID" value="WYY06767.1"/>
    <property type="molecule type" value="Genomic_DNA"/>
</dbReference>
<dbReference type="RefSeq" id="WP_066170414.1">
    <property type="nucleotide sequence ID" value="NZ_CP136137.1"/>
</dbReference>
<accession>A0ABZ2TZI5</accession>
<organism evidence="1 2">
    <name type="scientific">Gordonia hydrophobica</name>
    <dbReference type="NCBI Taxonomy" id="40516"/>
    <lineage>
        <taxon>Bacteria</taxon>
        <taxon>Bacillati</taxon>
        <taxon>Actinomycetota</taxon>
        <taxon>Actinomycetes</taxon>
        <taxon>Mycobacteriales</taxon>
        <taxon>Gordoniaceae</taxon>
        <taxon>Gordonia</taxon>
    </lineage>
</organism>
<sequence>MVILPAISEPTTIGAVPEAGLDRFAPGTVLHLSLTPEGSLATGGDTAALAPRDVSGLAFVNLATVAPQPDGQLQITTLLAVRDTALPPVAHAARIAARGVLGVDHIRSSSELDV</sequence>
<evidence type="ECO:0000313" key="2">
    <source>
        <dbReference type="Proteomes" id="UP001479933"/>
    </source>
</evidence>
<keyword evidence="2" id="KW-1185">Reference proteome</keyword>
<dbReference type="Proteomes" id="UP001479933">
    <property type="component" value="Chromosome"/>
</dbReference>
<protein>
    <submittedName>
        <fullName evidence="1">Uncharacterized protein</fullName>
    </submittedName>
</protein>
<gene>
    <name evidence="1" type="ORF">RVF87_17170</name>
</gene>